<keyword evidence="1" id="KW-0812">Transmembrane</keyword>
<sequence length="62" mass="6841">MSTKGAVIPISKQHVHPRAMRVWAITEALIFLLLILAYAGALLLFDLFTAYPLLSWGGFIAL</sequence>
<evidence type="ECO:0000256" key="1">
    <source>
        <dbReference type="SAM" id="Phobius"/>
    </source>
</evidence>
<dbReference type="EMBL" id="JBHTBW010000006">
    <property type="protein sequence ID" value="MFC7439887.1"/>
    <property type="molecule type" value="Genomic_DNA"/>
</dbReference>
<accession>A0ABW2RFZ7</accession>
<reference evidence="3" key="1">
    <citation type="journal article" date="2019" name="Int. J. Syst. Evol. Microbiol.">
        <title>The Global Catalogue of Microorganisms (GCM) 10K type strain sequencing project: providing services to taxonomists for standard genome sequencing and annotation.</title>
        <authorList>
            <consortium name="The Broad Institute Genomics Platform"/>
            <consortium name="The Broad Institute Genome Sequencing Center for Infectious Disease"/>
            <person name="Wu L."/>
            <person name="Ma J."/>
        </authorList>
    </citation>
    <scope>NUCLEOTIDE SEQUENCE [LARGE SCALE GENOMIC DNA]</scope>
    <source>
        <strain evidence="3">CGMCC 1.12942</strain>
    </source>
</reference>
<evidence type="ECO:0000313" key="2">
    <source>
        <dbReference type="EMBL" id="MFC7439887.1"/>
    </source>
</evidence>
<proteinExistence type="predicted"/>
<evidence type="ECO:0000313" key="3">
    <source>
        <dbReference type="Proteomes" id="UP001596500"/>
    </source>
</evidence>
<keyword evidence="3" id="KW-1185">Reference proteome</keyword>
<keyword evidence="1" id="KW-0472">Membrane</keyword>
<feature type="transmembrane region" description="Helical" evidence="1">
    <location>
        <begin position="21"/>
        <end position="45"/>
    </location>
</feature>
<dbReference type="RefSeq" id="WP_379863081.1">
    <property type="nucleotide sequence ID" value="NZ_JBHTBW010000006.1"/>
</dbReference>
<name>A0ABW2RFZ7_9BACL</name>
<gene>
    <name evidence="2" type="ORF">ACFQNG_01730</name>
</gene>
<protein>
    <submittedName>
        <fullName evidence="2">Uncharacterized protein</fullName>
    </submittedName>
</protein>
<dbReference type="Proteomes" id="UP001596500">
    <property type="component" value="Unassembled WGS sequence"/>
</dbReference>
<keyword evidence="1" id="KW-1133">Transmembrane helix</keyword>
<comment type="caution">
    <text evidence="2">The sequence shown here is derived from an EMBL/GenBank/DDBJ whole genome shotgun (WGS) entry which is preliminary data.</text>
</comment>
<organism evidence="2 3">
    <name type="scientific">Laceyella putida</name>
    <dbReference type="NCBI Taxonomy" id="110101"/>
    <lineage>
        <taxon>Bacteria</taxon>
        <taxon>Bacillati</taxon>
        <taxon>Bacillota</taxon>
        <taxon>Bacilli</taxon>
        <taxon>Bacillales</taxon>
        <taxon>Thermoactinomycetaceae</taxon>
        <taxon>Laceyella</taxon>
    </lineage>
</organism>